<evidence type="ECO:0000313" key="2">
    <source>
        <dbReference type="EMBL" id="KAF1941463.1"/>
    </source>
</evidence>
<feature type="compositionally biased region" description="Basic residues" evidence="1">
    <location>
        <begin position="147"/>
        <end position="157"/>
    </location>
</feature>
<evidence type="ECO:0000313" key="3">
    <source>
        <dbReference type="Proteomes" id="UP000800038"/>
    </source>
</evidence>
<accession>A0A6A5SMU0</accession>
<feature type="region of interest" description="Disordered" evidence="1">
    <location>
        <begin position="141"/>
        <end position="199"/>
    </location>
</feature>
<proteinExistence type="predicted"/>
<name>A0A6A5SMU0_9PLEO</name>
<protein>
    <submittedName>
        <fullName evidence="2">Uncharacterized protein</fullName>
    </submittedName>
</protein>
<dbReference type="OrthoDB" id="3796753at2759"/>
<feature type="compositionally biased region" description="Basic and acidic residues" evidence="1">
    <location>
        <begin position="158"/>
        <end position="192"/>
    </location>
</feature>
<keyword evidence="3" id="KW-1185">Reference proteome</keyword>
<organism evidence="2 3">
    <name type="scientific">Clathrospora elynae</name>
    <dbReference type="NCBI Taxonomy" id="706981"/>
    <lineage>
        <taxon>Eukaryota</taxon>
        <taxon>Fungi</taxon>
        <taxon>Dikarya</taxon>
        <taxon>Ascomycota</taxon>
        <taxon>Pezizomycotina</taxon>
        <taxon>Dothideomycetes</taxon>
        <taxon>Pleosporomycetidae</taxon>
        <taxon>Pleosporales</taxon>
        <taxon>Diademaceae</taxon>
        <taxon>Clathrospora</taxon>
    </lineage>
</organism>
<dbReference type="AlphaFoldDB" id="A0A6A5SMU0"/>
<reference evidence="2" key="1">
    <citation type="journal article" date="2020" name="Stud. Mycol.">
        <title>101 Dothideomycetes genomes: a test case for predicting lifestyles and emergence of pathogens.</title>
        <authorList>
            <person name="Haridas S."/>
            <person name="Albert R."/>
            <person name="Binder M."/>
            <person name="Bloem J."/>
            <person name="Labutti K."/>
            <person name="Salamov A."/>
            <person name="Andreopoulos B."/>
            <person name="Baker S."/>
            <person name="Barry K."/>
            <person name="Bills G."/>
            <person name="Bluhm B."/>
            <person name="Cannon C."/>
            <person name="Castanera R."/>
            <person name="Culley D."/>
            <person name="Daum C."/>
            <person name="Ezra D."/>
            <person name="Gonzalez J."/>
            <person name="Henrissat B."/>
            <person name="Kuo A."/>
            <person name="Liang C."/>
            <person name="Lipzen A."/>
            <person name="Lutzoni F."/>
            <person name="Magnuson J."/>
            <person name="Mondo S."/>
            <person name="Nolan M."/>
            <person name="Ohm R."/>
            <person name="Pangilinan J."/>
            <person name="Park H.-J."/>
            <person name="Ramirez L."/>
            <person name="Alfaro M."/>
            <person name="Sun H."/>
            <person name="Tritt A."/>
            <person name="Yoshinaga Y."/>
            <person name="Zwiers L.-H."/>
            <person name="Turgeon B."/>
            <person name="Goodwin S."/>
            <person name="Spatafora J."/>
            <person name="Crous P."/>
            <person name="Grigoriev I."/>
        </authorList>
    </citation>
    <scope>NUCLEOTIDE SEQUENCE</scope>
    <source>
        <strain evidence="2">CBS 161.51</strain>
    </source>
</reference>
<gene>
    <name evidence="2" type="ORF">EJ02DRAFT_455129</name>
</gene>
<dbReference type="Proteomes" id="UP000800038">
    <property type="component" value="Unassembled WGS sequence"/>
</dbReference>
<feature type="non-terminal residue" evidence="2">
    <location>
        <position position="1"/>
    </location>
</feature>
<sequence>MSFDLDTLFREPFESFSAPRSFDSPSKSSPGYELTEEIWVASVNAEKREKDDGHACAHDSITTLVRERDALKAQAEDHAKMIGRLDRRISSKDAAQSDIPVDAVRRLNRLESEIARLRSENTQLKETITAIEFENINLGNKNDGKSRKLKGAQKKVKNAKDVAEQKEEKAKGAVHDKQRHVSSERKMKKERNGALAASQEQMKINEKLRAELEVEQCGAPHMRDTATNPNNTVAVIPIELDVRRTDFQSLLIVFESNQMSIAESFKVWYKEWKKPKGEMRMVVGAN</sequence>
<evidence type="ECO:0000256" key="1">
    <source>
        <dbReference type="SAM" id="MobiDB-lite"/>
    </source>
</evidence>
<dbReference type="EMBL" id="ML976047">
    <property type="protein sequence ID" value="KAF1941463.1"/>
    <property type="molecule type" value="Genomic_DNA"/>
</dbReference>